<dbReference type="Proteomes" id="UP001139028">
    <property type="component" value="Unassembled WGS sequence"/>
</dbReference>
<keyword evidence="2" id="KW-1185">Reference proteome</keyword>
<name>A0A9X2EQZ0_9GAMM</name>
<accession>A0A9X2EQZ0</accession>
<gene>
    <name evidence="1" type="ORF">MO867_17885</name>
</gene>
<dbReference type="AlphaFoldDB" id="A0A9X2EQZ0"/>
<protein>
    <submittedName>
        <fullName evidence="1">Uncharacterized protein</fullName>
    </submittedName>
</protein>
<organism evidence="1 2">
    <name type="scientific">Microbulbifer okhotskensis</name>
    <dbReference type="NCBI Taxonomy" id="2926617"/>
    <lineage>
        <taxon>Bacteria</taxon>
        <taxon>Pseudomonadati</taxon>
        <taxon>Pseudomonadota</taxon>
        <taxon>Gammaproteobacteria</taxon>
        <taxon>Cellvibrionales</taxon>
        <taxon>Microbulbiferaceae</taxon>
        <taxon>Microbulbifer</taxon>
    </lineage>
</organism>
<proteinExistence type="predicted"/>
<sequence length="100" mass="11835">MTPVQKAKLEKIDDYGLLALQLDCEHLEFCIRRLEGVLIEIHFKGCESEAQKVKDQALKLLREGLELREIYEEHQEEIDREIYPHRFITKNSDPIKEAKQ</sequence>
<reference evidence="1" key="1">
    <citation type="journal article" date="2022" name="Arch. Microbiol.">
        <title>Microbulbifer okhotskensis sp. nov., isolated from a deep bottom sediment of the Okhotsk Sea.</title>
        <authorList>
            <person name="Romanenko L."/>
            <person name="Kurilenko V."/>
            <person name="Otstavnykh N."/>
            <person name="Velansky P."/>
            <person name="Isaeva M."/>
            <person name="Mikhailov V."/>
        </authorList>
    </citation>
    <scope>NUCLEOTIDE SEQUENCE</scope>
    <source>
        <strain evidence="1">OS29</strain>
    </source>
</reference>
<dbReference type="RefSeq" id="WP_252471704.1">
    <property type="nucleotide sequence ID" value="NZ_JALBWM010000114.1"/>
</dbReference>
<evidence type="ECO:0000313" key="1">
    <source>
        <dbReference type="EMBL" id="MCO1336204.1"/>
    </source>
</evidence>
<comment type="caution">
    <text evidence="1">The sequence shown here is derived from an EMBL/GenBank/DDBJ whole genome shotgun (WGS) entry which is preliminary data.</text>
</comment>
<dbReference type="EMBL" id="JALBWM010000114">
    <property type="protein sequence ID" value="MCO1336204.1"/>
    <property type="molecule type" value="Genomic_DNA"/>
</dbReference>
<evidence type="ECO:0000313" key="2">
    <source>
        <dbReference type="Proteomes" id="UP001139028"/>
    </source>
</evidence>